<dbReference type="InterPro" id="IPR022000">
    <property type="entry name" value="Min27-like_integrase_DNA_bind"/>
</dbReference>
<dbReference type="InterPro" id="IPR053876">
    <property type="entry name" value="Phage_int_M"/>
</dbReference>
<keyword evidence="4" id="KW-0233">DNA recombination</keyword>
<dbReference type="Pfam" id="PF22022">
    <property type="entry name" value="Phage_int_M"/>
    <property type="match status" value="1"/>
</dbReference>
<dbReference type="InterPro" id="IPR002104">
    <property type="entry name" value="Integrase_catalytic"/>
</dbReference>
<feature type="domain" description="Core-binding (CB)" evidence="7">
    <location>
        <begin position="79"/>
        <end position="157"/>
    </location>
</feature>
<protein>
    <submittedName>
        <fullName evidence="8">Site-specific integrase</fullName>
    </submittedName>
</protein>
<feature type="domain" description="Tyr recombinase" evidence="6">
    <location>
        <begin position="178"/>
        <end position="365"/>
    </location>
</feature>
<dbReference type="InterPro" id="IPR013762">
    <property type="entry name" value="Integrase-like_cat_sf"/>
</dbReference>
<sequence length="386" mass="44103">MGQRRETGIEERGNSIRVSFQWRGARCRETINIPPTKSNMQYAAGLRAEILRKIGLGTFDYADYFPESPKAQAGVKKIDTFADASDTWLKANSQLAKSSLTTYQKHLNKHWLPKFGKHKITEITYTELMAHLADLKVTPKTRNNIVIPMRRILDAAFLDGIIASNPAARIRNVKAQRPEPDPFTINEVNLILEHIKTTYNEQVLNYFEFGFFSGLRTSELIDLKWGDVEETLVVVRSAKVEGESKTTKTNQVRFVELNARAKAALARQKAHTKLKSVYVFLNPITETTWNDQRSQSKVYWTPTLKQLKLHHRNPYQMRHTFATLMLMAGANPMWVARQLGHANMKITLEVYSKWIDLADKSRELDKVNNALFAPNLPQEKASTAES</sequence>
<dbReference type="Pfam" id="PF12167">
    <property type="entry name" value="Arm-DNA-bind_2"/>
    <property type="match status" value="1"/>
</dbReference>
<dbReference type="CDD" id="cd01189">
    <property type="entry name" value="INT_ICEBs1_C_like"/>
    <property type="match status" value="1"/>
</dbReference>
<evidence type="ECO:0000313" key="9">
    <source>
        <dbReference type="Proteomes" id="UP000297706"/>
    </source>
</evidence>
<dbReference type="SUPFAM" id="SSF56349">
    <property type="entry name" value="DNA breaking-rejoining enzymes"/>
    <property type="match status" value="1"/>
</dbReference>
<evidence type="ECO:0000256" key="1">
    <source>
        <dbReference type="ARBA" id="ARBA00008857"/>
    </source>
</evidence>
<name>A0A4Y9VSA8_9PROT</name>
<dbReference type="GO" id="GO:0003677">
    <property type="term" value="F:DNA binding"/>
    <property type="evidence" value="ECO:0007669"/>
    <property type="project" value="UniProtKB-UniRule"/>
</dbReference>
<dbReference type="PROSITE" id="PS51898">
    <property type="entry name" value="TYR_RECOMBINASE"/>
    <property type="match status" value="1"/>
</dbReference>
<evidence type="ECO:0000256" key="5">
    <source>
        <dbReference type="PROSITE-ProRule" id="PRU01248"/>
    </source>
</evidence>
<keyword evidence="3 5" id="KW-0238">DNA-binding</keyword>
<dbReference type="GO" id="GO:0006310">
    <property type="term" value="P:DNA recombination"/>
    <property type="evidence" value="ECO:0007669"/>
    <property type="project" value="UniProtKB-KW"/>
</dbReference>
<dbReference type="OrthoDB" id="5391994at2"/>
<reference evidence="8 9" key="1">
    <citation type="submission" date="2018-02" db="EMBL/GenBank/DDBJ databases">
        <title>A novel lanthanide dependent methylotroph, Methylotenera sp. La3113.</title>
        <authorList>
            <person name="Lv H."/>
            <person name="Tani A."/>
        </authorList>
    </citation>
    <scope>NUCLEOTIDE SEQUENCE [LARGE SCALE GENOMIC DNA]</scope>
    <source>
        <strain evidence="8 9">La3113</strain>
    </source>
</reference>
<evidence type="ECO:0000256" key="2">
    <source>
        <dbReference type="ARBA" id="ARBA00022908"/>
    </source>
</evidence>
<accession>A0A4Y9VSA8</accession>
<keyword evidence="2" id="KW-0229">DNA integration</keyword>
<dbReference type="GO" id="GO:0015074">
    <property type="term" value="P:DNA integration"/>
    <property type="evidence" value="ECO:0007669"/>
    <property type="project" value="UniProtKB-KW"/>
</dbReference>
<dbReference type="RefSeq" id="WP_135277027.1">
    <property type="nucleotide sequence ID" value="NZ_PQVH01000008.1"/>
</dbReference>
<evidence type="ECO:0000256" key="3">
    <source>
        <dbReference type="ARBA" id="ARBA00023125"/>
    </source>
</evidence>
<evidence type="ECO:0000259" key="7">
    <source>
        <dbReference type="PROSITE" id="PS51900"/>
    </source>
</evidence>
<comment type="similarity">
    <text evidence="1">Belongs to the 'phage' integrase family.</text>
</comment>
<dbReference type="Gene3D" id="1.10.150.130">
    <property type="match status" value="1"/>
</dbReference>
<dbReference type="InterPro" id="IPR050808">
    <property type="entry name" value="Phage_Integrase"/>
</dbReference>
<keyword evidence="9" id="KW-1185">Reference proteome</keyword>
<comment type="caution">
    <text evidence="8">The sequence shown here is derived from an EMBL/GenBank/DDBJ whole genome shotgun (WGS) entry which is preliminary data.</text>
</comment>
<dbReference type="AlphaFoldDB" id="A0A4Y9VSA8"/>
<dbReference type="EMBL" id="PQVH01000008">
    <property type="protein sequence ID" value="TFW71481.1"/>
    <property type="molecule type" value="Genomic_DNA"/>
</dbReference>
<dbReference type="PROSITE" id="PS51900">
    <property type="entry name" value="CB"/>
    <property type="match status" value="1"/>
</dbReference>
<proteinExistence type="inferred from homology"/>
<evidence type="ECO:0000259" key="6">
    <source>
        <dbReference type="PROSITE" id="PS51898"/>
    </source>
</evidence>
<dbReference type="PANTHER" id="PTHR30629:SF2">
    <property type="entry name" value="PROPHAGE INTEGRASE INTS-RELATED"/>
    <property type="match status" value="1"/>
</dbReference>
<dbReference type="Pfam" id="PF00589">
    <property type="entry name" value="Phage_integrase"/>
    <property type="match status" value="1"/>
</dbReference>
<dbReference type="InterPro" id="IPR011010">
    <property type="entry name" value="DNA_brk_join_enz"/>
</dbReference>
<dbReference type="Proteomes" id="UP000297706">
    <property type="component" value="Unassembled WGS sequence"/>
</dbReference>
<dbReference type="PANTHER" id="PTHR30629">
    <property type="entry name" value="PROPHAGE INTEGRASE"/>
    <property type="match status" value="1"/>
</dbReference>
<evidence type="ECO:0000313" key="8">
    <source>
        <dbReference type="EMBL" id="TFW71481.1"/>
    </source>
</evidence>
<gene>
    <name evidence="8" type="ORF">C3Y98_05130</name>
</gene>
<organism evidence="8 9">
    <name type="scientific">Methylotenera oryzisoli</name>
    <dbReference type="NCBI Taxonomy" id="2080758"/>
    <lineage>
        <taxon>Bacteria</taxon>
        <taxon>Pseudomonadati</taxon>
        <taxon>Pseudomonadota</taxon>
        <taxon>Betaproteobacteria</taxon>
        <taxon>Nitrosomonadales</taxon>
        <taxon>Methylophilaceae</taxon>
        <taxon>Methylotenera</taxon>
    </lineage>
</organism>
<dbReference type="InterPro" id="IPR010998">
    <property type="entry name" value="Integrase_recombinase_N"/>
</dbReference>
<dbReference type="InterPro" id="IPR044068">
    <property type="entry name" value="CB"/>
</dbReference>
<dbReference type="Gene3D" id="1.10.443.10">
    <property type="entry name" value="Intergrase catalytic core"/>
    <property type="match status" value="1"/>
</dbReference>
<evidence type="ECO:0000256" key="4">
    <source>
        <dbReference type="ARBA" id="ARBA00023172"/>
    </source>
</evidence>